<protein>
    <submittedName>
        <fullName evidence="1">Uncharacterized protein</fullName>
    </submittedName>
</protein>
<dbReference type="EMBL" id="JABANM010014751">
    <property type="protein sequence ID" value="KAF4732171.1"/>
    <property type="molecule type" value="Genomic_DNA"/>
</dbReference>
<feature type="non-terminal residue" evidence="1">
    <location>
        <position position="101"/>
    </location>
</feature>
<reference evidence="1 2" key="1">
    <citation type="submission" date="2020-04" db="EMBL/GenBank/DDBJ databases">
        <title>Perkinsus olseni comparative genomics.</title>
        <authorList>
            <person name="Bogema D.R."/>
        </authorList>
    </citation>
    <scope>NUCLEOTIDE SEQUENCE [LARGE SCALE GENOMIC DNA]</scope>
    <source>
        <strain evidence="1">ATCC PRA-205</strain>
    </source>
</reference>
<sequence length="101" mass="11671">MVCQDTRETIEMELPWEHERACSLRPSSSGSADPVDILVDYFTFCLGVRNINLSRGHVKIEDVSTWTTWITWLIRLQSNPLAATSVAKRTLWCRHVLIRNK</sequence>
<proteinExistence type="predicted"/>
<dbReference type="Proteomes" id="UP000574390">
    <property type="component" value="Unassembled WGS sequence"/>
</dbReference>
<accession>A0A7J6SH84</accession>
<organism evidence="1 2">
    <name type="scientific">Perkinsus olseni</name>
    <name type="common">Perkinsus atlanticus</name>
    <dbReference type="NCBI Taxonomy" id="32597"/>
    <lineage>
        <taxon>Eukaryota</taxon>
        <taxon>Sar</taxon>
        <taxon>Alveolata</taxon>
        <taxon>Perkinsozoa</taxon>
        <taxon>Perkinsea</taxon>
        <taxon>Perkinsida</taxon>
        <taxon>Perkinsidae</taxon>
        <taxon>Perkinsus</taxon>
    </lineage>
</organism>
<evidence type="ECO:0000313" key="2">
    <source>
        <dbReference type="Proteomes" id="UP000574390"/>
    </source>
</evidence>
<dbReference type="AlphaFoldDB" id="A0A7J6SH84"/>
<comment type="caution">
    <text evidence="1">The sequence shown here is derived from an EMBL/GenBank/DDBJ whole genome shotgun (WGS) entry which is preliminary data.</text>
</comment>
<evidence type="ECO:0000313" key="1">
    <source>
        <dbReference type="EMBL" id="KAF4732171.1"/>
    </source>
</evidence>
<name>A0A7J6SH84_PEROL</name>
<gene>
    <name evidence="1" type="ORF">FOZ62_012394</name>
</gene>